<feature type="transmembrane region" description="Helical" evidence="6">
    <location>
        <begin position="64"/>
        <end position="81"/>
    </location>
</feature>
<evidence type="ECO:0008006" key="9">
    <source>
        <dbReference type="Google" id="ProtNLM"/>
    </source>
</evidence>
<proteinExistence type="predicted"/>
<evidence type="ECO:0000313" key="7">
    <source>
        <dbReference type="EMBL" id="CAL1546876.1"/>
    </source>
</evidence>
<evidence type="ECO:0000256" key="1">
    <source>
        <dbReference type="ARBA" id="ARBA00004141"/>
    </source>
</evidence>
<evidence type="ECO:0000313" key="8">
    <source>
        <dbReference type="Proteomes" id="UP001497497"/>
    </source>
</evidence>
<organism evidence="7 8">
    <name type="scientific">Lymnaea stagnalis</name>
    <name type="common">Great pond snail</name>
    <name type="synonym">Helix stagnalis</name>
    <dbReference type="NCBI Taxonomy" id="6523"/>
    <lineage>
        <taxon>Eukaryota</taxon>
        <taxon>Metazoa</taxon>
        <taxon>Spiralia</taxon>
        <taxon>Lophotrochozoa</taxon>
        <taxon>Mollusca</taxon>
        <taxon>Gastropoda</taxon>
        <taxon>Heterobranchia</taxon>
        <taxon>Euthyneura</taxon>
        <taxon>Panpulmonata</taxon>
        <taxon>Hygrophila</taxon>
        <taxon>Lymnaeoidea</taxon>
        <taxon>Lymnaeidae</taxon>
        <taxon>Lymnaea</taxon>
    </lineage>
</organism>
<protein>
    <recommendedName>
        <fullName evidence="9">Proton-coupled folate transporter</fullName>
    </recommendedName>
</protein>
<evidence type="ECO:0000256" key="6">
    <source>
        <dbReference type="SAM" id="Phobius"/>
    </source>
</evidence>
<feature type="transmembrane region" description="Helical" evidence="6">
    <location>
        <begin position="388"/>
        <end position="408"/>
    </location>
</feature>
<keyword evidence="3 6" id="KW-1133">Transmembrane helix</keyword>
<dbReference type="GO" id="GO:0016020">
    <property type="term" value="C:membrane"/>
    <property type="evidence" value="ECO:0007669"/>
    <property type="project" value="UniProtKB-SubCell"/>
</dbReference>
<evidence type="ECO:0000256" key="3">
    <source>
        <dbReference type="ARBA" id="ARBA00022989"/>
    </source>
</evidence>
<dbReference type="Gene3D" id="1.20.1250.20">
    <property type="entry name" value="MFS general substrate transporter like domains"/>
    <property type="match status" value="1"/>
</dbReference>
<feature type="transmembrane region" description="Helical" evidence="6">
    <location>
        <begin position="324"/>
        <end position="347"/>
    </location>
</feature>
<feature type="transmembrane region" description="Helical" evidence="6">
    <location>
        <begin position="359"/>
        <end position="381"/>
    </location>
</feature>
<feature type="transmembrane region" description="Helical" evidence="6">
    <location>
        <begin position="169"/>
        <end position="190"/>
    </location>
</feature>
<name>A0AAV2IL35_LYMST</name>
<evidence type="ECO:0000256" key="2">
    <source>
        <dbReference type="ARBA" id="ARBA00022692"/>
    </source>
</evidence>
<dbReference type="AlphaFoldDB" id="A0AAV2IL35"/>
<gene>
    <name evidence="7" type="ORF">GSLYS_00020253001</name>
</gene>
<keyword evidence="2 6" id="KW-0812">Transmembrane</keyword>
<dbReference type="GO" id="GO:0022857">
    <property type="term" value="F:transmembrane transporter activity"/>
    <property type="evidence" value="ECO:0007669"/>
    <property type="project" value="TreeGrafter"/>
</dbReference>
<feature type="transmembrane region" description="Helical" evidence="6">
    <location>
        <begin position="476"/>
        <end position="502"/>
    </location>
</feature>
<dbReference type="PANTHER" id="PTHR23507">
    <property type="entry name" value="ZGC:174356"/>
    <property type="match status" value="1"/>
</dbReference>
<dbReference type="Proteomes" id="UP001497497">
    <property type="component" value="Unassembled WGS sequence"/>
</dbReference>
<feature type="transmembrane region" description="Helical" evidence="6">
    <location>
        <begin position="196"/>
        <end position="221"/>
    </location>
</feature>
<keyword evidence="4 6" id="KW-0472">Membrane</keyword>
<dbReference type="PANTHER" id="PTHR23507:SF1">
    <property type="entry name" value="FI18259P1-RELATED"/>
    <property type="match status" value="1"/>
</dbReference>
<feature type="transmembrane region" description="Helical" evidence="6">
    <location>
        <begin position="138"/>
        <end position="157"/>
    </location>
</feature>
<evidence type="ECO:0000256" key="5">
    <source>
        <dbReference type="SAM" id="MobiDB-lite"/>
    </source>
</evidence>
<reference evidence="7 8" key="1">
    <citation type="submission" date="2024-04" db="EMBL/GenBank/DDBJ databases">
        <authorList>
            <consortium name="Genoscope - CEA"/>
            <person name="William W."/>
        </authorList>
    </citation>
    <scope>NUCLEOTIDE SEQUENCE [LARGE SCALE GENOMIC DNA]</scope>
</reference>
<feature type="transmembrane region" description="Helical" evidence="6">
    <location>
        <begin position="414"/>
        <end position="435"/>
    </location>
</feature>
<feature type="region of interest" description="Disordered" evidence="5">
    <location>
        <begin position="1"/>
        <end position="33"/>
    </location>
</feature>
<feature type="transmembrane region" description="Helical" evidence="6">
    <location>
        <begin position="233"/>
        <end position="257"/>
    </location>
</feature>
<dbReference type="EMBL" id="CAXITT010000872">
    <property type="protein sequence ID" value="CAL1546876.1"/>
    <property type="molecule type" value="Genomic_DNA"/>
</dbReference>
<feature type="transmembrane region" description="Helical" evidence="6">
    <location>
        <begin position="447"/>
        <end position="470"/>
    </location>
</feature>
<comment type="subcellular location">
    <subcellularLocation>
        <location evidence="1">Membrane</location>
        <topology evidence="1">Multi-pass membrane protein</topology>
    </subcellularLocation>
</comment>
<evidence type="ECO:0000256" key="4">
    <source>
        <dbReference type="ARBA" id="ARBA00023136"/>
    </source>
</evidence>
<feature type="transmembrane region" description="Helical" evidence="6">
    <location>
        <begin position="263"/>
        <end position="284"/>
    </location>
</feature>
<dbReference type="SUPFAM" id="SSF103473">
    <property type="entry name" value="MFS general substrate transporter"/>
    <property type="match status" value="1"/>
</dbReference>
<dbReference type="InterPro" id="IPR036259">
    <property type="entry name" value="MFS_trans_sf"/>
</dbReference>
<accession>A0AAV2IL35</accession>
<comment type="caution">
    <text evidence="7">The sequence shown here is derived from an EMBL/GenBank/DDBJ whole genome shotgun (WGS) entry which is preliminary data.</text>
</comment>
<sequence>MSATESQSGVLERSEQFRGKTTMTTREDADRYLADEPLLTGDNTRKVHEDDEVEVDSTAGARNLSIALIILSLIMLSYSIFNDAFSQWIYVEFEMMVLGTNWSLANTSTANDPCIHGTNNTDPWTDQMNEAQALTSRFNVWSMLVSLLPAFCTNILLGAYSTRIGRRTLFIVPTFGLCARMAVNCIVAYWRLSVYWTFVGMGIAGITGHMPALFMAVYVYTADNTGHKRSRSFGMVVAQSTSLIFYSLSHIAVGYFIKAEGYLWPMLAATLINVLALCICGVFLKETLVTRTLGKRMSLVEGVKSVFVFYLIKTDNPRYKRKDFLMLGFVFFMYSTCLGVTIQSLYLMNEPLCWSSVKMGNVITFQGLLSAFASLVLMGLLQRFLTDEIICIISLGSGAASRFVLAFASYDWMIYVAYTIGLFELLLLPIIRAILSRIVSSEQRGSLFASIAVIEVATLAVAGAGLDALYSFTVDIWHGLTYFVIAICLVLAGTVMVAYILVISKREMSSNHGTDKATGKTADKIPDKTAESSYRSINVTANDEKLLHA</sequence>
<keyword evidence="8" id="KW-1185">Reference proteome</keyword>